<dbReference type="OrthoDB" id="6064711at2"/>
<sequence>MGLNFNDHYHPLLLKQVPPGARSALDVGCGTGRFARLLAERGLDVEGVDASADIVAAAQAAGGGPRYRQADVREEQLPDSRYDFISCIASLHHMPFDTVLTLRKALAPGGVLAVLGLYPVRTATDFLWALPTLSLLRANRLLDKRRPTPAVEVPLVWPPPLTYAATRAESARLLPGSSMRRLLFWRYLLVYRA</sequence>
<keyword evidence="2 5" id="KW-0808">Transferase</keyword>
<comment type="caution">
    <text evidence="5">The sequence shown here is derived from an EMBL/GenBank/DDBJ whole genome shotgun (WGS) entry which is preliminary data.</text>
</comment>
<feature type="domain" description="Methyltransferase type 11" evidence="4">
    <location>
        <begin position="25"/>
        <end position="113"/>
    </location>
</feature>
<dbReference type="PANTHER" id="PTHR43464:SF19">
    <property type="entry name" value="UBIQUINONE BIOSYNTHESIS O-METHYLTRANSFERASE, MITOCHONDRIAL"/>
    <property type="match status" value="1"/>
</dbReference>
<evidence type="ECO:0000313" key="5">
    <source>
        <dbReference type="EMBL" id="TPQ19335.1"/>
    </source>
</evidence>
<name>A0A505DC60_9ACTN</name>
<evidence type="ECO:0000256" key="3">
    <source>
        <dbReference type="ARBA" id="ARBA00022691"/>
    </source>
</evidence>
<evidence type="ECO:0000259" key="4">
    <source>
        <dbReference type="Pfam" id="PF08241"/>
    </source>
</evidence>
<evidence type="ECO:0000256" key="2">
    <source>
        <dbReference type="ARBA" id="ARBA00022679"/>
    </source>
</evidence>
<evidence type="ECO:0000313" key="6">
    <source>
        <dbReference type="Proteomes" id="UP000317378"/>
    </source>
</evidence>
<dbReference type="EMBL" id="VCHX02000160">
    <property type="protein sequence ID" value="TPQ19335.1"/>
    <property type="molecule type" value="Genomic_DNA"/>
</dbReference>
<accession>A0A505DC60</accession>
<dbReference type="InterPro" id="IPR013216">
    <property type="entry name" value="Methyltransf_11"/>
</dbReference>
<dbReference type="GO" id="GO:0008757">
    <property type="term" value="F:S-adenosylmethionine-dependent methyltransferase activity"/>
    <property type="evidence" value="ECO:0007669"/>
    <property type="project" value="InterPro"/>
</dbReference>
<dbReference type="Gene3D" id="3.40.50.150">
    <property type="entry name" value="Vaccinia Virus protein VP39"/>
    <property type="match status" value="1"/>
</dbReference>
<dbReference type="AlphaFoldDB" id="A0A505DC60"/>
<dbReference type="SUPFAM" id="SSF53335">
    <property type="entry name" value="S-adenosyl-L-methionine-dependent methyltransferases"/>
    <property type="match status" value="1"/>
</dbReference>
<protein>
    <submittedName>
        <fullName evidence="5">Class I SAM-dependent methyltransferase</fullName>
    </submittedName>
</protein>
<evidence type="ECO:0000256" key="1">
    <source>
        <dbReference type="ARBA" id="ARBA00022603"/>
    </source>
</evidence>
<organism evidence="5 6">
    <name type="scientific">Streptomyces sporangiiformans</name>
    <dbReference type="NCBI Taxonomy" id="2315329"/>
    <lineage>
        <taxon>Bacteria</taxon>
        <taxon>Bacillati</taxon>
        <taxon>Actinomycetota</taxon>
        <taxon>Actinomycetes</taxon>
        <taxon>Kitasatosporales</taxon>
        <taxon>Streptomycetaceae</taxon>
        <taxon>Streptomyces</taxon>
    </lineage>
</organism>
<dbReference type="Pfam" id="PF08241">
    <property type="entry name" value="Methyltransf_11"/>
    <property type="match status" value="1"/>
</dbReference>
<keyword evidence="1 5" id="KW-0489">Methyltransferase</keyword>
<dbReference type="RefSeq" id="WP_119102991.1">
    <property type="nucleotide sequence ID" value="NZ_QXMJ01000160.1"/>
</dbReference>
<reference evidence="5 6" key="1">
    <citation type="submission" date="2019-06" db="EMBL/GenBank/DDBJ databases">
        <title>Streptomyces sporangiiformans sp. nov., a novel actinomycete isolated from soil in Mount Song.</title>
        <authorList>
            <person name="Han L."/>
        </authorList>
    </citation>
    <scope>NUCLEOTIDE SEQUENCE [LARGE SCALE GENOMIC DNA]</scope>
    <source>
        <strain evidence="5 6">NEAU-SSA 1</strain>
    </source>
</reference>
<dbReference type="CDD" id="cd02440">
    <property type="entry name" value="AdoMet_MTases"/>
    <property type="match status" value="1"/>
</dbReference>
<dbReference type="Proteomes" id="UP000317378">
    <property type="component" value="Unassembled WGS sequence"/>
</dbReference>
<keyword evidence="3" id="KW-0949">S-adenosyl-L-methionine</keyword>
<keyword evidence="6" id="KW-1185">Reference proteome</keyword>
<proteinExistence type="predicted"/>
<dbReference type="InterPro" id="IPR029063">
    <property type="entry name" value="SAM-dependent_MTases_sf"/>
</dbReference>
<gene>
    <name evidence="5" type="ORF">FGD71_026230</name>
</gene>
<dbReference type="GO" id="GO:0032259">
    <property type="term" value="P:methylation"/>
    <property type="evidence" value="ECO:0007669"/>
    <property type="project" value="UniProtKB-KW"/>
</dbReference>
<dbReference type="PANTHER" id="PTHR43464">
    <property type="entry name" value="METHYLTRANSFERASE"/>
    <property type="match status" value="1"/>
</dbReference>